<feature type="chain" id="PRO_5043597695" evidence="2">
    <location>
        <begin position="20"/>
        <end position="74"/>
    </location>
</feature>
<dbReference type="AlphaFoldDB" id="A0AAV9Z5C2"/>
<dbReference type="EMBL" id="JAWWNJ010000207">
    <property type="protein sequence ID" value="KAK6971633.1"/>
    <property type="molecule type" value="Genomic_DNA"/>
</dbReference>
<comment type="caution">
    <text evidence="3">The sequence shown here is derived from an EMBL/GenBank/DDBJ whole genome shotgun (WGS) entry which is preliminary data.</text>
</comment>
<evidence type="ECO:0000313" key="3">
    <source>
        <dbReference type="EMBL" id="KAK6971633.1"/>
    </source>
</evidence>
<sequence length="74" mass="8100">MGTAITLSILLAPPSLLSANNHYPLVPFPPPFTRLYHPNSSGVHSIPSPPRPPCFRDDSPHVRRDSQDGVVTPY</sequence>
<proteinExistence type="predicted"/>
<feature type="region of interest" description="Disordered" evidence="1">
    <location>
        <begin position="39"/>
        <end position="74"/>
    </location>
</feature>
<organism evidence="3 4">
    <name type="scientific">Favolaschia claudopus</name>
    <dbReference type="NCBI Taxonomy" id="2862362"/>
    <lineage>
        <taxon>Eukaryota</taxon>
        <taxon>Fungi</taxon>
        <taxon>Dikarya</taxon>
        <taxon>Basidiomycota</taxon>
        <taxon>Agaricomycotina</taxon>
        <taxon>Agaricomycetes</taxon>
        <taxon>Agaricomycetidae</taxon>
        <taxon>Agaricales</taxon>
        <taxon>Marasmiineae</taxon>
        <taxon>Mycenaceae</taxon>
        <taxon>Favolaschia</taxon>
    </lineage>
</organism>
<reference evidence="3 4" key="1">
    <citation type="journal article" date="2024" name="J Genomics">
        <title>Draft genome sequencing and assembly of Favolaschia claudopus CIRM-BRFM 2984 isolated from oak limbs.</title>
        <authorList>
            <person name="Navarro D."/>
            <person name="Drula E."/>
            <person name="Chaduli D."/>
            <person name="Cazenave R."/>
            <person name="Ahrendt S."/>
            <person name="Wang J."/>
            <person name="Lipzen A."/>
            <person name="Daum C."/>
            <person name="Barry K."/>
            <person name="Grigoriev I.V."/>
            <person name="Favel A."/>
            <person name="Rosso M.N."/>
            <person name="Martin F."/>
        </authorList>
    </citation>
    <scope>NUCLEOTIDE SEQUENCE [LARGE SCALE GENOMIC DNA]</scope>
    <source>
        <strain evidence="3 4">CIRM-BRFM 2984</strain>
    </source>
</reference>
<accession>A0AAV9Z5C2</accession>
<evidence type="ECO:0000256" key="1">
    <source>
        <dbReference type="SAM" id="MobiDB-lite"/>
    </source>
</evidence>
<name>A0AAV9Z5C2_9AGAR</name>
<keyword evidence="2" id="KW-0732">Signal</keyword>
<protein>
    <submittedName>
        <fullName evidence="3">Uncharacterized protein</fullName>
    </submittedName>
</protein>
<feature type="compositionally biased region" description="Basic and acidic residues" evidence="1">
    <location>
        <begin position="54"/>
        <end position="67"/>
    </location>
</feature>
<evidence type="ECO:0000256" key="2">
    <source>
        <dbReference type="SAM" id="SignalP"/>
    </source>
</evidence>
<dbReference type="Proteomes" id="UP001362999">
    <property type="component" value="Unassembled WGS sequence"/>
</dbReference>
<gene>
    <name evidence="3" type="ORF">R3P38DRAFT_3141708</name>
</gene>
<feature type="signal peptide" evidence="2">
    <location>
        <begin position="1"/>
        <end position="19"/>
    </location>
</feature>
<evidence type="ECO:0000313" key="4">
    <source>
        <dbReference type="Proteomes" id="UP001362999"/>
    </source>
</evidence>
<keyword evidence="4" id="KW-1185">Reference proteome</keyword>